<dbReference type="SUPFAM" id="SSF55874">
    <property type="entry name" value="ATPase domain of HSP90 chaperone/DNA topoisomerase II/histidine kinase"/>
    <property type="match status" value="1"/>
</dbReference>
<organism evidence="10 11">
    <name type="scientific">Halolactibacillus alkaliphilus</name>
    <dbReference type="NCBI Taxonomy" id="442899"/>
    <lineage>
        <taxon>Bacteria</taxon>
        <taxon>Bacillati</taxon>
        <taxon>Bacillota</taxon>
        <taxon>Bacilli</taxon>
        <taxon>Bacillales</taxon>
        <taxon>Bacillaceae</taxon>
        <taxon>Halolactibacillus</taxon>
    </lineage>
</organism>
<dbReference type="AlphaFoldDB" id="A0A511X2B4"/>
<dbReference type="InterPro" id="IPR036890">
    <property type="entry name" value="HATPase_C_sf"/>
</dbReference>
<evidence type="ECO:0000256" key="7">
    <source>
        <dbReference type="PIRNR" id="PIRNR003169"/>
    </source>
</evidence>
<dbReference type="Pfam" id="PF05384">
    <property type="entry name" value="DegS"/>
    <property type="match status" value="1"/>
</dbReference>
<comment type="subcellular location">
    <subcellularLocation>
        <location evidence="7">Cytoplasm</location>
    </subcellularLocation>
</comment>
<dbReference type="Proteomes" id="UP000321400">
    <property type="component" value="Unassembled WGS sequence"/>
</dbReference>
<dbReference type="Gene3D" id="1.20.5.1930">
    <property type="match status" value="1"/>
</dbReference>
<evidence type="ECO:0000256" key="5">
    <source>
        <dbReference type="ARBA" id="ARBA00022840"/>
    </source>
</evidence>
<evidence type="ECO:0000256" key="8">
    <source>
        <dbReference type="SAM" id="Coils"/>
    </source>
</evidence>
<dbReference type="GO" id="GO:0005737">
    <property type="term" value="C:cytoplasm"/>
    <property type="evidence" value="ECO:0007669"/>
    <property type="project" value="UniProtKB-SubCell"/>
</dbReference>
<dbReference type="EMBL" id="BJYE01000018">
    <property type="protein sequence ID" value="GEN57086.1"/>
    <property type="molecule type" value="Genomic_DNA"/>
</dbReference>
<keyword evidence="6 7" id="KW-0902">Two-component regulatory system</keyword>
<feature type="coiled-coil region" evidence="8">
    <location>
        <begin position="110"/>
        <end position="151"/>
    </location>
</feature>
<evidence type="ECO:0000256" key="2">
    <source>
        <dbReference type="ARBA" id="ARBA00022679"/>
    </source>
</evidence>
<name>A0A511X2B4_9BACI</name>
<dbReference type="EC" id="3.1.3.-" evidence="7"/>
<sequence>MREIQHTHKKNQIKEKNATDLKGLDDIIDEMVDAVHHSKDEIYNITEHARDEYETLTEKIAQLREEIDGIITDSDLLERKERVARQRLATVSENFSMYSEKEIQHVYEEAHNLQVEYRMKQEREQSLRKERDEIERRLRVLEETIERAESLVGKVSVVLNYLTDDFKEISSILEDAKEKQMFGLKIIEAQEEERRRISREIHDGPAQMLANVLIRADLVDRTYRERSPEEALVEIQSMRKMVRQSLYEVRRIIYDLRPMALDDLGLVPTIRKYLQTLSDYHNIAIHFQEQSSQERLKEKYEVAIFRLTQEAVQNAIKHAQASEIDVKLIVSNNRVNVSVRDDGKGFTLTERKSQSFGLIGMRERVDMLDGKLELTSKPGKGTHVFINIPLTS</sequence>
<accession>A0A511X2B4</accession>
<evidence type="ECO:0000256" key="4">
    <source>
        <dbReference type="ARBA" id="ARBA00022777"/>
    </source>
</evidence>
<evidence type="ECO:0000313" key="11">
    <source>
        <dbReference type="Proteomes" id="UP000321400"/>
    </source>
</evidence>
<keyword evidence="4 7" id="KW-0418">Kinase</keyword>
<dbReference type="InterPro" id="IPR008595">
    <property type="entry name" value="DegS"/>
</dbReference>
<evidence type="ECO:0000256" key="6">
    <source>
        <dbReference type="ARBA" id="ARBA00023012"/>
    </source>
</evidence>
<comment type="caution">
    <text evidence="10">The sequence shown here is derived from an EMBL/GenBank/DDBJ whole genome shotgun (WGS) entry which is preliminary data.</text>
</comment>
<dbReference type="RefSeq" id="WP_089802145.1">
    <property type="nucleotide sequence ID" value="NZ_BJYE01000018.1"/>
</dbReference>
<dbReference type="GO" id="GO:0000155">
    <property type="term" value="F:phosphorelay sensor kinase activity"/>
    <property type="evidence" value="ECO:0007669"/>
    <property type="project" value="UniProtKB-UniRule"/>
</dbReference>
<dbReference type="STRING" id="442899.SAMN05720591_11831"/>
<proteinExistence type="predicted"/>
<keyword evidence="8" id="KW-0175">Coiled coil</keyword>
<comment type="function">
    <text evidence="7">Member of the two-component regulatory system DegS/DegU, which plays an important role in the transition growth phase.</text>
</comment>
<keyword evidence="7" id="KW-0378">Hydrolase</keyword>
<dbReference type="PANTHER" id="PTHR24421:SF55">
    <property type="entry name" value="SENSOR HISTIDINE KINASE YDFH"/>
    <property type="match status" value="1"/>
</dbReference>
<keyword evidence="3 7" id="KW-0547">Nucleotide-binding</keyword>
<protein>
    <recommendedName>
        <fullName evidence="7">Signal transduction histidine-protein kinase/phosphatase DegS</fullName>
        <ecNumber evidence="7">2.7.13.3</ecNumber>
        <ecNumber evidence="7">3.1.3.-</ecNumber>
    </recommendedName>
</protein>
<keyword evidence="2 7" id="KW-0808">Transferase</keyword>
<dbReference type="GO" id="GO:0016020">
    <property type="term" value="C:membrane"/>
    <property type="evidence" value="ECO:0007669"/>
    <property type="project" value="InterPro"/>
</dbReference>
<evidence type="ECO:0000256" key="3">
    <source>
        <dbReference type="ARBA" id="ARBA00022741"/>
    </source>
</evidence>
<evidence type="ECO:0000313" key="10">
    <source>
        <dbReference type="EMBL" id="GEN57086.1"/>
    </source>
</evidence>
<dbReference type="InterPro" id="IPR050482">
    <property type="entry name" value="Sensor_HK_TwoCompSys"/>
</dbReference>
<gene>
    <name evidence="10" type="primary">degS</name>
    <name evidence="10" type="ORF">HAL01_15500</name>
</gene>
<dbReference type="InterPro" id="IPR016381">
    <property type="entry name" value="Sig_transdc_His_kinase_DegS"/>
</dbReference>
<dbReference type="CDD" id="cd16917">
    <property type="entry name" value="HATPase_UhpB-NarQ-NarX-like"/>
    <property type="match status" value="1"/>
</dbReference>
<dbReference type="GO" id="GO:0005524">
    <property type="term" value="F:ATP binding"/>
    <property type="evidence" value="ECO:0007669"/>
    <property type="project" value="UniProtKB-UniRule"/>
</dbReference>
<dbReference type="Gene3D" id="3.30.565.10">
    <property type="entry name" value="Histidine kinase-like ATPase, C-terminal domain"/>
    <property type="match status" value="1"/>
</dbReference>
<evidence type="ECO:0000259" key="9">
    <source>
        <dbReference type="PROSITE" id="PS50109"/>
    </source>
</evidence>
<evidence type="ECO:0000256" key="1">
    <source>
        <dbReference type="ARBA" id="ARBA00000085"/>
    </source>
</evidence>
<reference evidence="10 11" key="1">
    <citation type="submission" date="2019-07" db="EMBL/GenBank/DDBJ databases">
        <title>Whole genome shotgun sequence of Halolactibacillus alkaliphilus NBRC 103919.</title>
        <authorList>
            <person name="Hosoyama A."/>
            <person name="Uohara A."/>
            <person name="Ohji S."/>
            <person name="Ichikawa N."/>
        </authorList>
    </citation>
    <scope>NUCLEOTIDE SEQUENCE [LARGE SCALE GENOMIC DNA]</scope>
    <source>
        <strain evidence="10 11">NBRC 103919</strain>
    </source>
</reference>
<keyword evidence="5 7" id="KW-0067">ATP-binding</keyword>
<dbReference type="GO" id="GO:0004721">
    <property type="term" value="F:phosphoprotein phosphatase activity"/>
    <property type="evidence" value="ECO:0007669"/>
    <property type="project" value="UniProtKB-UniRule"/>
</dbReference>
<keyword evidence="7" id="KW-0904">Protein phosphatase</keyword>
<dbReference type="Pfam" id="PF02518">
    <property type="entry name" value="HATPase_c"/>
    <property type="match status" value="1"/>
</dbReference>
<dbReference type="SMART" id="SM00387">
    <property type="entry name" value="HATPase_c"/>
    <property type="match status" value="1"/>
</dbReference>
<dbReference type="EC" id="2.7.13.3" evidence="7"/>
<dbReference type="Pfam" id="PF07730">
    <property type="entry name" value="HisKA_3"/>
    <property type="match status" value="1"/>
</dbReference>
<dbReference type="PROSITE" id="PS50109">
    <property type="entry name" value="HIS_KIN"/>
    <property type="match status" value="1"/>
</dbReference>
<comment type="catalytic activity">
    <reaction evidence="1 7">
        <text>ATP + protein L-histidine = ADP + protein N-phospho-L-histidine.</text>
        <dbReference type="EC" id="2.7.13.3"/>
    </reaction>
</comment>
<feature type="domain" description="Histidine kinase" evidence="9">
    <location>
        <begin position="196"/>
        <end position="392"/>
    </location>
</feature>
<dbReference type="InterPro" id="IPR011712">
    <property type="entry name" value="Sig_transdc_His_kin_sub3_dim/P"/>
</dbReference>
<dbReference type="OrthoDB" id="9781904at2"/>
<dbReference type="GO" id="GO:0046983">
    <property type="term" value="F:protein dimerization activity"/>
    <property type="evidence" value="ECO:0007669"/>
    <property type="project" value="InterPro"/>
</dbReference>
<keyword evidence="11" id="KW-1185">Reference proteome</keyword>
<keyword evidence="7" id="KW-0963">Cytoplasm</keyword>
<dbReference type="PIRSF" id="PIRSF003169">
    <property type="entry name" value="STHK_DegS"/>
    <property type="match status" value="1"/>
</dbReference>
<dbReference type="InterPro" id="IPR003594">
    <property type="entry name" value="HATPase_dom"/>
</dbReference>
<dbReference type="InterPro" id="IPR005467">
    <property type="entry name" value="His_kinase_dom"/>
</dbReference>
<feature type="coiled-coil region" evidence="8">
    <location>
        <begin position="46"/>
        <end position="80"/>
    </location>
</feature>
<dbReference type="PANTHER" id="PTHR24421">
    <property type="entry name" value="NITRATE/NITRITE SENSOR PROTEIN NARX-RELATED"/>
    <property type="match status" value="1"/>
</dbReference>